<dbReference type="PANTHER" id="PTHR37299:SF1">
    <property type="entry name" value="STAGE 0 SPORULATION PROTEIN A HOMOLOG"/>
    <property type="match status" value="1"/>
</dbReference>
<feature type="domain" description="Response regulatory" evidence="2">
    <location>
        <begin position="2"/>
        <end position="113"/>
    </location>
</feature>
<feature type="modified residue" description="4-aspartylphosphate" evidence="1">
    <location>
        <position position="53"/>
    </location>
</feature>
<proteinExistence type="predicted"/>
<sequence length="237" mass="27518">MNCIIVDDEMIAREGIAKYVKEIPYLNLIAKCKSVFELDEVLMKSEIDLVFLDIQMPGITGVDWLKNASNPPHIIFTTAHREFAVEGFELNAVDYLLKPITLPRFAKAVAKSYKIWNDKKEVVTTPSNNDDYIFIKEDQQTVKVKLEDILYIEAAVDYIFIHTKEKRHITLFSMKQVEQKLPENQFIRIHRSFIVNAEYVEAIEGKMLIVNGQKLNISRSLYNEVYDKITKGKVWKV</sequence>
<evidence type="ECO:0000256" key="1">
    <source>
        <dbReference type="PROSITE-ProRule" id="PRU00169"/>
    </source>
</evidence>
<dbReference type="AlphaFoldDB" id="A0A7X9P2L8"/>
<dbReference type="PROSITE" id="PS50930">
    <property type="entry name" value="HTH_LYTTR"/>
    <property type="match status" value="1"/>
</dbReference>
<dbReference type="InterPro" id="IPR001789">
    <property type="entry name" value="Sig_transdc_resp-reg_receiver"/>
</dbReference>
<keyword evidence="1" id="KW-0597">Phosphoprotein</keyword>
<dbReference type="GO" id="GO:0003677">
    <property type="term" value="F:DNA binding"/>
    <property type="evidence" value="ECO:0007669"/>
    <property type="project" value="InterPro"/>
</dbReference>
<dbReference type="SUPFAM" id="SSF52172">
    <property type="entry name" value="CheY-like"/>
    <property type="match status" value="1"/>
</dbReference>
<comment type="caution">
    <text evidence="4">The sequence shown here is derived from an EMBL/GenBank/DDBJ whole genome shotgun (WGS) entry which is preliminary data.</text>
</comment>
<dbReference type="Gene3D" id="2.40.50.1020">
    <property type="entry name" value="LytTr DNA-binding domain"/>
    <property type="match status" value="1"/>
</dbReference>
<dbReference type="GO" id="GO:0000156">
    <property type="term" value="F:phosphorelay response regulator activity"/>
    <property type="evidence" value="ECO:0007669"/>
    <property type="project" value="InterPro"/>
</dbReference>
<reference evidence="4 5" key="1">
    <citation type="submission" date="2020-04" db="EMBL/GenBank/DDBJ databases">
        <title>Flammeovirga sp. SR4, a novel species isolated from seawater.</title>
        <authorList>
            <person name="Wang X."/>
        </authorList>
    </citation>
    <scope>NUCLEOTIDE SEQUENCE [LARGE SCALE GENOMIC DNA]</scope>
    <source>
        <strain evidence="4 5">ATCC 23126</strain>
    </source>
</reference>
<dbReference type="RefSeq" id="WP_169655849.1">
    <property type="nucleotide sequence ID" value="NZ_JABANE010000011.1"/>
</dbReference>
<feature type="domain" description="HTH LytTR-type" evidence="3">
    <location>
        <begin position="133"/>
        <end position="231"/>
    </location>
</feature>
<evidence type="ECO:0000259" key="3">
    <source>
        <dbReference type="PROSITE" id="PS50930"/>
    </source>
</evidence>
<name>A0A7X9P2L8_9BACT</name>
<dbReference type="Gene3D" id="3.40.50.2300">
    <property type="match status" value="1"/>
</dbReference>
<dbReference type="Proteomes" id="UP000576082">
    <property type="component" value="Unassembled WGS sequence"/>
</dbReference>
<dbReference type="SMART" id="SM00448">
    <property type="entry name" value="REC"/>
    <property type="match status" value="1"/>
</dbReference>
<dbReference type="Pfam" id="PF00072">
    <property type="entry name" value="Response_reg"/>
    <property type="match status" value="1"/>
</dbReference>
<dbReference type="SMART" id="SM00850">
    <property type="entry name" value="LytTR"/>
    <property type="match status" value="1"/>
</dbReference>
<dbReference type="Pfam" id="PF04397">
    <property type="entry name" value="LytTR"/>
    <property type="match status" value="1"/>
</dbReference>
<gene>
    <name evidence="4" type="ORF">HHU12_06020</name>
</gene>
<dbReference type="PANTHER" id="PTHR37299">
    <property type="entry name" value="TRANSCRIPTIONAL REGULATOR-RELATED"/>
    <property type="match status" value="1"/>
</dbReference>
<evidence type="ECO:0000259" key="2">
    <source>
        <dbReference type="PROSITE" id="PS50110"/>
    </source>
</evidence>
<protein>
    <submittedName>
        <fullName evidence="4">Response regulator transcription factor</fullName>
    </submittedName>
</protein>
<organism evidence="4 5">
    <name type="scientific">Flammeovirga aprica JL-4</name>
    <dbReference type="NCBI Taxonomy" id="694437"/>
    <lineage>
        <taxon>Bacteria</taxon>
        <taxon>Pseudomonadati</taxon>
        <taxon>Bacteroidota</taxon>
        <taxon>Cytophagia</taxon>
        <taxon>Cytophagales</taxon>
        <taxon>Flammeovirgaceae</taxon>
        <taxon>Flammeovirga</taxon>
    </lineage>
</organism>
<keyword evidence="5" id="KW-1185">Reference proteome</keyword>
<accession>A0A7X9P2L8</accession>
<dbReference type="InterPro" id="IPR046947">
    <property type="entry name" value="LytR-like"/>
</dbReference>
<dbReference type="EMBL" id="JABANE010000011">
    <property type="protein sequence ID" value="NME67514.1"/>
    <property type="molecule type" value="Genomic_DNA"/>
</dbReference>
<dbReference type="InterPro" id="IPR011006">
    <property type="entry name" value="CheY-like_superfamily"/>
</dbReference>
<dbReference type="PROSITE" id="PS50110">
    <property type="entry name" value="RESPONSE_REGULATORY"/>
    <property type="match status" value="1"/>
</dbReference>
<evidence type="ECO:0000313" key="4">
    <source>
        <dbReference type="EMBL" id="NME67514.1"/>
    </source>
</evidence>
<evidence type="ECO:0000313" key="5">
    <source>
        <dbReference type="Proteomes" id="UP000576082"/>
    </source>
</evidence>
<dbReference type="InterPro" id="IPR007492">
    <property type="entry name" value="LytTR_DNA-bd_dom"/>
</dbReference>